<dbReference type="AlphaFoldDB" id="A0A218P833"/>
<dbReference type="EMBL" id="CP015102">
    <property type="protein sequence ID" value="ASJ06938.1"/>
    <property type="molecule type" value="Genomic_DNA"/>
</dbReference>
<accession>A0A218P833</accession>
<evidence type="ECO:0000313" key="3">
    <source>
        <dbReference type="EMBL" id="ASJ06938.1"/>
    </source>
</evidence>
<dbReference type="KEGG" id="tpaf:A3L08_06180"/>
<proteinExistence type="inferred from homology"/>
<dbReference type="NCBIfam" id="NF004738">
    <property type="entry name" value="PRK06074.2-5"/>
    <property type="match status" value="1"/>
</dbReference>
<dbReference type="Pfam" id="PF00329">
    <property type="entry name" value="Complex1_30kDa"/>
    <property type="match status" value="1"/>
</dbReference>
<protein>
    <submittedName>
        <fullName evidence="3">NADH dehydrogenase</fullName>
    </submittedName>
</protein>
<dbReference type="RefSeq" id="WP_088854187.1">
    <property type="nucleotide sequence ID" value="NZ_CP015102.1"/>
</dbReference>
<dbReference type="InterPro" id="IPR037232">
    <property type="entry name" value="NADH_quin_OxRdtase_su_C/D-like"/>
</dbReference>
<keyword evidence="4" id="KW-1185">Reference proteome</keyword>
<dbReference type="OrthoDB" id="43567at2157"/>
<evidence type="ECO:0000256" key="1">
    <source>
        <dbReference type="ARBA" id="ARBA00007569"/>
    </source>
</evidence>
<sequence length="179" mass="21053">MAEEVKVTWPKGEEIVSTLLEKAPYAEGKVRRERRLEFRVPADRIVDFLRTAKAHGFELLLQITAVDWPKEGEIELVYQLFSVSHGTHAMVRTRVPRDDARISSVMDIYPVAETYERDAHEFYKVVFEGNPKLSMPWILEDEDREAGVSHRKDFDMLSYVKKKYKILDRFDEDKENYVI</sequence>
<dbReference type="InterPro" id="IPR001268">
    <property type="entry name" value="NADH_UbQ_OxRdtase_30kDa_su"/>
</dbReference>
<dbReference type="GO" id="GO:0008137">
    <property type="term" value="F:NADH dehydrogenase (ubiquinone) activity"/>
    <property type="evidence" value="ECO:0007669"/>
    <property type="project" value="InterPro"/>
</dbReference>
<dbReference type="Gene3D" id="3.30.460.80">
    <property type="entry name" value="NADH:ubiquinone oxidoreductase, 30kDa subunit"/>
    <property type="match status" value="1"/>
</dbReference>
<evidence type="ECO:0000259" key="2">
    <source>
        <dbReference type="Pfam" id="PF00329"/>
    </source>
</evidence>
<reference evidence="3 4" key="1">
    <citation type="submission" date="2016-04" db="EMBL/GenBank/DDBJ databases">
        <title>Complete genome sequence of Thermococcus pacificus type strain P4.</title>
        <authorList>
            <person name="Oger P.M."/>
        </authorList>
    </citation>
    <scope>NUCLEOTIDE SEQUENCE [LARGE SCALE GENOMIC DNA]</scope>
    <source>
        <strain evidence="3 4">P-4</strain>
    </source>
</reference>
<gene>
    <name evidence="3" type="ORF">A3L08_06180</name>
</gene>
<evidence type="ECO:0000313" key="4">
    <source>
        <dbReference type="Proteomes" id="UP000197418"/>
    </source>
</evidence>
<dbReference type="PANTHER" id="PTHR10884:SF14">
    <property type="entry name" value="NADH DEHYDROGENASE [UBIQUINONE] IRON-SULFUR PROTEIN 3, MITOCHONDRIAL"/>
    <property type="match status" value="1"/>
</dbReference>
<dbReference type="Proteomes" id="UP000197418">
    <property type="component" value="Chromosome"/>
</dbReference>
<dbReference type="PANTHER" id="PTHR10884">
    <property type="entry name" value="NADH DEHYDROGENASE UBIQUINONE IRON-SULFUR PROTEIN 3"/>
    <property type="match status" value="1"/>
</dbReference>
<name>A0A218P833_9EURY</name>
<comment type="similarity">
    <text evidence="1">Belongs to the complex I 30 kDa subunit family.</text>
</comment>
<organism evidence="3 4">
    <name type="scientific">Thermococcus pacificus</name>
    <dbReference type="NCBI Taxonomy" id="71998"/>
    <lineage>
        <taxon>Archaea</taxon>
        <taxon>Methanobacteriati</taxon>
        <taxon>Methanobacteriota</taxon>
        <taxon>Thermococci</taxon>
        <taxon>Thermococcales</taxon>
        <taxon>Thermococcaceae</taxon>
        <taxon>Thermococcus</taxon>
    </lineage>
</organism>
<dbReference type="GeneID" id="33315839"/>
<feature type="domain" description="NADH:ubiquinone oxidoreductase 30kDa subunit" evidence="2">
    <location>
        <begin position="39"/>
        <end position="158"/>
    </location>
</feature>
<dbReference type="SUPFAM" id="SSF143243">
    <property type="entry name" value="Nqo5-like"/>
    <property type="match status" value="1"/>
</dbReference>